<comment type="caution">
    <text evidence="1">The sequence shown here is derived from an EMBL/GenBank/DDBJ whole genome shotgun (WGS) entry which is preliminary data.</text>
</comment>
<sequence>MQKAITIGNKEITLVSSGATPIFYRNEFGRDFFDDFGKFLELAQQAASAETDAEKAGVLFNKDITLVQDMAYIYAKNADVNIAPYGKWFEGFEVFPIFDILEDIVEIAMTSISTKKA</sequence>
<reference evidence="1" key="1">
    <citation type="submission" date="2020-08" db="EMBL/GenBank/DDBJ databases">
        <title>Complete genome sequence of Weissella confusa strain FS54 provides insights into metabolic potential.</title>
        <authorList>
            <person name="Fhoula I."/>
            <person name="Najjari A."/>
            <person name="Lekired A."/>
            <person name="Bessrour-Aouam N."/>
            <person name="Jaballah S."/>
            <person name="Klibi N."/>
            <person name="Ouzari H.-I."/>
        </authorList>
    </citation>
    <scope>NUCLEOTIDE SEQUENCE</scope>
    <source>
        <strain evidence="1">FS54</strain>
    </source>
</reference>
<dbReference type="RefSeq" id="WP_135474064.1">
    <property type="nucleotide sequence ID" value="NZ_CP110106.1"/>
</dbReference>
<name>A0A923NID1_WEICO</name>
<organism evidence="1 2">
    <name type="scientific">Weissella confusa</name>
    <name type="common">Lactobacillus confusus</name>
    <dbReference type="NCBI Taxonomy" id="1583"/>
    <lineage>
        <taxon>Bacteria</taxon>
        <taxon>Bacillati</taxon>
        <taxon>Bacillota</taxon>
        <taxon>Bacilli</taxon>
        <taxon>Lactobacillales</taxon>
        <taxon>Lactobacillaceae</taxon>
        <taxon>Weissella</taxon>
    </lineage>
</organism>
<dbReference type="Proteomes" id="UP000650485">
    <property type="component" value="Unassembled WGS sequence"/>
</dbReference>
<protein>
    <submittedName>
        <fullName evidence="1">Uncharacterized protein</fullName>
    </submittedName>
</protein>
<dbReference type="AlphaFoldDB" id="A0A923NID1"/>
<gene>
    <name evidence="1" type="ORF">H7R52_11580</name>
</gene>
<accession>A0A923NID1</accession>
<evidence type="ECO:0000313" key="2">
    <source>
        <dbReference type="Proteomes" id="UP000650485"/>
    </source>
</evidence>
<evidence type="ECO:0000313" key="1">
    <source>
        <dbReference type="EMBL" id="MBC6499303.1"/>
    </source>
</evidence>
<dbReference type="EMBL" id="JACSZT010000008">
    <property type="protein sequence ID" value="MBC6499303.1"/>
    <property type="molecule type" value="Genomic_DNA"/>
</dbReference>
<proteinExistence type="predicted"/>